<evidence type="ECO:0000313" key="8">
    <source>
        <dbReference type="EnsemblMetazoa" id="XP_020908350.1"/>
    </source>
</evidence>
<keyword evidence="2" id="KW-0597">Phosphoprotein</keyword>
<dbReference type="GeneID" id="110246350"/>
<proteinExistence type="inferred from homology"/>
<dbReference type="InterPro" id="IPR000980">
    <property type="entry name" value="SH2"/>
</dbReference>
<dbReference type="InterPro" id="IPR011993">
    <property type="entry name" value="PH-like_dom_sf"/>
</dbReference>
<feature type="compositionally biased region" description="Low complexity" evidence="5">
    <location>
        <begin position="289"/>
        <end position="301"/>
    </location>
</feature>
<dbReference type="Gene3D" id="3.30.505.10">
    <property type="entry name" value="SH2 domain"/>
    <property type="match status" value="1"/>
</dbReference>
<feature type="region of interest" description="Disordered" evidence="5">
    <location>
        <begin position="589"/>
        <end position="609"/>
    </location>
</feature>
<dbReference type="PANTHER" id="PTHR10872">
    <property type="entry name" value="SH2B ADAPTER PROTEIN"/>
    <property type="match status" value="1"/>
</dbReference>
<sequence>MACFNGEIASTFPSGRWEEFCKDRADNAAKAFSREFLQFLNDNPVYDVSGASYTFSKRFVEYFLECFNQEVHKNCLMDDIFEPESPTEVFGPDDWGSNTHLTSNFKHLAPEKKDRENAFSFMRKLRDVKDLFKRSVDETTTAKTTTADNRVTSPSANDDHQGQPIEKIKPLSSTIRKEAVMNYLMNLDQGVDTEDFFWQKCRVVILKAPGGYMLEFYCPPKSPKPKNGIFCFLIHEVRPATELEMPMGQNVFVIKAVNKREYMLAANDKEEMDAWLSELHSCIEEDQGSSSVPSTPTTAAPNQELTLTHAPASTPPGSRKGRQSLHLNLQNTTATTGSTTDSESRQPKKRTPLSPGFRQSSLRTFNRPPPLESPIEPINRGPPPELPPRSPTSTDSPSLAMNPLPPQLGQIHNDEESQSEEPPVWVSASGHNHPLANYPWFHGTLSRLDASHLVSQGSQQWHGIFLIRQSETRHGEYVLTFNYQGRAKHLRLSLNAEGQCRVQHLWFQSIFEMLEHFRANPIPLESGGPSDVMLTNFVVGSSNSTSSTQTLPAHQRQNSGGEGLRRSYSVQANRINRPAVIQGGSVRATVESNDQNQNSRAVDNPYAYV</sequence>
<dbReference type="InterPro" id="IPR015012">
    <property type="entry name" value="Phe_ZIP"/>
</dbReference>
<dbReference type="PROSITE" id="PS50003">
    <property type="entry name" value="PH_DOMAIN"/>
    <property type="match status" value="1"/>
</dbReference>
<feature type="compositionally biased region" description="Pro residues" evidence="5">
    <location>
        <begin position="380"/>
        <end position="390"/>
    </location>
</feature>
<dbReference type="InterPro" id="IPR001849">
    <property type="entry name" value="PH_domain"/>
</dbReference>
<comment type="similarity">
    <text evidence="1">Belongs to the SH2B adapter family.</text>
</comment>
<dbReference type="PRINTS" id="PR00401">
    <property type="entry name" value="SH2DOMAIN"/>
</dbReference>
<dbReference type="KEGG" id="epa:110246350"/>
<protein>
    <recommendedName>
        <fullName evidence="10">SH2B adapter protein 2</fullName>
    </recommendedName>
</protein>
<dbReference type="GO" id="GO:0005068">
    <property type="term" value="F:transmembrane receptor protein tyrosine kinase adaptor activity"/>
    <property type="evidence" value="ECO:0007669"/>
    <property type="project" value="TreeGrafter"/>
</dbReference>
<dbReference type="SUPFAM" id="SSF50729">
    <property type="entry name" value="PH domain-like"/>
    <property type="match status" value="1"/>
</dbReference>
<name>A0A913XS34_EXADI</name>
<accession>A0A913XS34</accession>
<organism evidence="8 9">
    <name type="scientific">Exaiptasia diaphana</name>
    <name type="common">Tropical sea anemone</name>
    <name type="synonym">Aiptasia pulchella</name>
    <dbReference type="NCBI Taxonomy" id="2652724"/>
    <lineage>
        <taxon>Eukaryota</taxon>
        <taxon>Metazoa</taxon>
        <taxon>Cnidaria</taxon>
        <taxon>Anthozoa</taxon>
        <taxon>Hexacorallia</taxon>
        <taxon>Actiniaria</taxon>
        <taxon>Aiptasiidae</taxon>
        <taxon>Exaiptasia</taxon>
    </lineage>
</organism>
<evidence type="ECO:0000256" key="4">
    <source>
        <dbReference type="PROSITE-ProRule" id="PRU00191"/>
    </source>
</evidence>
<dbReference type="GO" id="GO:0035556">
    <property type="term" value="P:intracellular signal transduction"/>
    <property type="evidence" value="ECO:0007669"/>
    <property type="project" value="TreeGrafter"/>
</dbReference>
<keyword evidence="3 4" id="KW-0727">SH2 domain</keyword>
<feature type="region of interest" description="Disordered" evidence="5">
    <location>
        <begin position="142"/>
        <end position="169"/>
    </location>
</feature>
<feature type="region of interest" description="Disordered" evidence="5">
    <location>
        <begin position="286"/>
        <end position="425"/>
    </location>
</feature>
<dbReference type="FunFam" id="3.30.505.10:FF:000008">
    <property type="entry name" value="SH2B adapter protein 1 isoform 2"/>
    <property type="match status" value="1"/>
</dbReference>
<evidence type="ECO:0000256" key="2">
    <source>
        <dbReference type="ARBA" id="ARBA00022553"/>
    </source>
</evidence>
<feature type="compositionally biased region" description="Basic and acidic residues" evidence="5">
    <location>
        <begin position="157"/>
        <end position="169"/>
    </location>
</feature>
<dbReference type="Gene3D" id="2.30.29.30">
    <property type="entry name" value="Pleckstrin-homology domain (PH domain)/Phosphotyrosine-binding domain (PTB)"/>
    <property type="match status" value="1"/>
</dbReference>
<dbReference type="OMA" id="IPLENNG"/>
<dbReference type="AlphaFoldDB" id="A0A913XS34"/>
<dbReference type="InterPro" id="IPR035057">
    <property type="entry name" value="SH2B1_SH2"/>
</dbReference>
<evidence type="ECO:0000256" key="5">
    <source>
        <dbReference type="SAM" id="MobiDB-lite"/>
    </source>
</evidence>
<evidence type="ECO:0000259" key="7">
    <source>
        <dbReference type="PROSITE" id="PS50003"/>
    </source>
</evidence>
<evidence type="ECO:0000259" key="6">
    <source>
        <dbReference type="PROSITE" id="PS50001"/>
    </source>
</evidence>
<evidence type="ECO:0000313" key="9">
    <source>
        <dbReference type="Proteomes" id="UP000887567"/>
    </source>
</evidence>
<dbReference type="PROSITE" id="PS50001">
    <property type="entry name" value="SH2"/>
    <property type="match status" value="1"/>
</dbReference>
<dbReference type="PANTHER" id="PTHR10872:SF2">
    <property type="entry name" value="LNK, ISOFORM D"/>
    <property type="match status" value="1"/>
</dbReference>
<evidence type="ECO:0008006" key="10">
    <source>
        <dbReference type="Google" id="ProtNLM"/>
    </source>
</evidence>
<feature type="compositionally biased region" description="Polar residues" evidence="5">
    <location>
        <begin position="590"/>
        <end position="601"/>
    </location>
</feature>
<dbReference type="SMART" id="SM00252">
    <property type="entry name" value="SH2"/>
    <property type="match status" value="1"/>
</dbReference>
<dbReference type="EnsemblMetazoa" id="XM_021052691.2">
    <property type="protein sequence ID" value="XP_020908350.1"/>
    <property type="gene ID" value="LOC110246350"/>
</dbReference>
<dbReference type="Proteomes" id="UP000887567">
    <property type="component" value="Unplaced"/>
</dbReference>
<feature type="domain" description="PH" evidence="7">
    <location>
        <begin position="249"/>
        <end position="284"/>
    </location>
</feature>
<dbReference type="InterPro" id="IPR036860">
    <property type="entry name" value="SH2_dom_sf"/>
</dbReference>
<dbReference type="SUPFAM" id="SSF55550">
    <property type="entry name" value="SH2 domain"/>
    <property type="match status" value="1"/>
</dbReference>
<keyword evidence="9" id="KW-1185">Reference proteome</keyword>
<dbReference type="Pfam" id="PF00017">
    <property type="entry name" value="SH2"/>
    <property type="match status" value="1"/>
</dbReference>
<dbReference type="InterPro" id="IPR030523">
    <property type="entry name" value="SH2B"/>
</dbReference>
<dbReference type="Pfam" id="PF08916">
    <property type="entry name" value="Phe_ZIP"/>
    <property type="match status" value="1"/>
</dbReference>
<feature type="domain" description="SH2" evidence="6">
    <location>
        <begin position="440"/>
        <end position="538"/>
    </location>
</feature>
<dbReference type="CDD" id="cd10346">
    <property type="entry name" value="SH2_SH2B_family"/>
    <property type="match status" value="1"/>
</dbReference>
<feature type="region of interest" description="Disordered" evidence="5">
    <location>
        <begin position="544"/>
        <end position="564"/>
    </location>
</feature>
<evidence type="ECO:0000256" key="1">
    <source>
        <dbReference type="ARBA" id="ARBA00010220"/>
    </source>
</evidence>
<evidence type="ECO:0000256" key="3">
    <source>
        <dbReference type="ARBA" id="ARBA00022999"/>
    </source>
</evidence>
<feature type="compositionally biased region" description="Polar residues" evidence="5">
    <location>
        <begin position="544"/>
        <end position="559"/>
    </location>
</feature>
<dbReference type="RefSeq" id="XP_020908350.1">
    <property type="nucleotide sequence ID" value="XM_021052691.2"/>
</dbReference>
<dbReference type="GO" id="GO:0005886">
    <property type="term" value="C:plasma membrane"/>
    <property type="evidence" value="ECO:0007669"/>
    <property type="project" value="TreeGrafter"/>
</dbReference>
<dbReference type="SUPFAM" id="SSF109805">
    <property type="entry name" value="Phenylalanine zipper"/>
    <property type="match status" value="1"/>
</dbReference>
<dbReference type="Gene3D" id="6.10.140.110">
    <property type="match status" value="1"/>
</dbReference>
<dbReference type="Pfam" id="PF00169">
    <property type="entry name" value="PH"/>
    <property type="match status" value="1"/>
</dbReference>
<dbReference type="InterPro" id="IPR036290">
    <property type="entry name" value="Phe_ZIP_sf"/>
</dbReference>
<reference evidence="8" key="1">
    <citation type="submission" date="2022-11" db="UniProtKB">
        <authorList>
            <consortium name="EnsemblMetazoa"/>
        </authorList>
    </citation>
    <scope>IDENTIFICATION</scope>
</reference>
<dbReference type="OrthoDB" id="10047184at2759"/>